<evidence type="ECO:0000313" key="1">
    <source>
        <dbReference type="EMBL" id="KAJ4437887.1"/>
    </source>
</evidence>
<reference evidence="1 2" key="1">
    <citation type="journal article" date="2022" name="Allergy">
        <title>Genome assembly and annotation of Periplaneta americana reveal a comprehensive cockroach allergen profile.</title>
        <authorList>
            <person name="Wang L."/>
            <person name="Xiong Q."/>
            <person name="Saelim N."/>
            <person name="Wang L."/>
            <person name="Nong W."/>
            <person name="Wan A.T."/>
            <person name="Shi M."/>
            <person name="Liu X."/>
            <person name="Cao Q."/>
            <person name="Hui J.H.L."/>
            <person name="Sookrung N."/>
            <person name="Leung T.F."/>
            <person name="Tungtrongchitr A."/>
            <person name="Tsui S.K.W."/>
        </authorList>
    </citation>
    <scope>NUCLEOTIDE SEQUENCE [LARGE SCALE GENOMIC DNA]</scope>
    <source>
        <strain evidence="1">PWHHKU_190912</strain>
    </source>
</reference>
<keyword evidence="2" id="KW-1185">Reference proteome</keyword>
<proteinExistence type="predicted"/>
<dbReference type="Gene3D" id="1.10.10.60">
    <property type="entry name" value="Homeodomain-like"/>
    <property type="match status" value="1"/>
</dbReference>
<dbReference type="EMBL" id="JAJSOF020000019">
    <property type="protein sequence ID" value="KAJ4437887.1"/>
    <property type="molecule type" value="Genomic_DNA"/>
</dbReference>
<dbReference type="Proteomes" id="UP001148838">
    <property type="component" value="Unassembled WGS sequence"/>
</dbReference>
<name>A0ABQ8SW63_PERAM</name>
<gene>
    <name evidence="1" type="ORF">ANN_13826</name>
</gene>
<evidence type="ECO:0000313" key="2">
    <source>
        <dbReference type="Proteomes" id="UP001148838"/>
    </source>
</evidence>
<protein>
    <submittedName>
        <fullName evidence="1">Uncharacterized protein</fullName>
    </submittedName>
</protein>
<accession>A0ABQ8SW63</accession>
<organism evidence="1 2">
    <name type="scientific">Periplaneta americana</name>
    <name type="common">American cockroach</name>
    <name type="synonym">Blatta americana</name>
    <dbReference type="NCBI Taxonomy" id="6978"/>
    <lineage>
        <taxon>Eukaryota</taxon>
        <taxon>Metazoa</taxon>
        <taxon>Ecdysozoa</taxon>
        <taxon>Arthropoda</taxon>
        <taxon>Hexapoda</taxon>
        <taxon>Insecta</taxon>
        <taxon>Pterygota</taxon>
        <taxon>Neoptera</taxon>
        <taxon>Polyneoptera</taxon>
        <taxon>Dictyoptera</taxon>
        <taxon>Blattodea</taxon>
        <taxon>Blattoidea</taxon>
        <taxon>Blattidae</taxon>
        <taxon>Blattinae</taxon>
        <taxon>Periplaneta</taxon>
    </lineage>
</organism>
<comment type="caution">
    <text evidence="1">The sequence shown here is derived from an EMBL/GenBank/DDBJ whole genome shotgun (WGS) entry which is preliminary data.</text>
</comment>
<sequence length="374" mass="42239">MCALRQRSYDMIIFNGATNRFFVWYLGNERTKMANDTTYLDFIEPSLPKTVPRVNIAYCIKMSKRKVFSFEDKANIISDIERGLSQADVGRQHSLSKATSKPCKKSINTAYKQNCSVPAICCTTREHAEKTLSIRTHLLTRGHSIIVWNCFSLFGLCPIVPAVDKLNAASYNGILDNSVQRQVNVLSNPTALKKNVSDIRSPHLSEKHCEGILGRFPSFPLQLLFHYYLKSVIVLSNQWFPSDPKFTGSNILKGDKIVSMSVFGKGETAQSCIVVTAGKRILILVNGSWCYKVPCFAKRRLSCPHNLQGYGIPKTISTIITIKHIYNNLEKYHKSNITEDDSFITKDSRVRYMCPGTTEYRDVNCTTNHLSVAR</sequence>